<comment type="caution">
    <text evidence="3">The sequence shown here is derived from an EMBL/GenBank/DDBJ whole genome shotgun (WGS) entry which is preliminary data.</text>
</comment>
<keyword evidence="4" id="KW-1185">Reference proteome</keyword>
<keyword evidence="2" id="KW-0732">Signal</keyword>
<protein>
    <submittedName>
        <fullName evidence="3">Uncharacterized protein</fullName>
    </submittedName>
</protein>
<evidence type="ECO:0000256" key="2">
    <source>
        <dbReference type="SAM" id="SignalP"/>
    </source>
</evidence>
<dbReference type="EMBL" id="JANJYI010000002">
    <property type="protein sequence ID" value="KAK2660151.1"/>
    <property type="molecule type" value="Genomic_DNA"/>
</dbReference>
<gene>
    <name evidence="3" type="ORF">Ddye_006684</name>
</gene>
<proteinExistence type="predicted"/>
<feature type="signal peptide" evidence="2">
    <location>
        <begin position="1"/>
        <end position="27"/>
    </location>
</feature>
<accession>A0AAD9XIG1</accession>
<reference evidence="3" key="1">
    <citation type="journal article" date="2023" name="Plant J.">
        <title>Genome sequences and population genomics provide insights into the demographic history, inbreeding, and mutation load of two 'living fossil' tree species of Dipteronia.</title>
        <authorList>
            <person name="Feng Y."/>
            <person name="Comes H.P."/>
            <person name="Chen J."/>
            <person name="Zhu S."/>
            <person name="Lu R."/>
            <person name="Zhang X."/>
            <person name="Li P."/>
            <person name="Qiu J."/>
            <person name="Olsen K.M."/>
            <person name="Qiu Y."/>
        </authorList>
    </citation>
    <scope>NUCLEOTIDE SEQUENCE</scope>
    <source>
        <strain evidence="3">KIB01</strain>
    </source>
</reference>
<feature type="compositionally biased region" description="Pro residues" evidence="1">
    <location>
        <begin position="100"/>
        <end position="124"/>
    </location>
</feature>
<organism evidence="3 4">
    <name type="scientific">Dipteronia dyeriana</name>
    <dbReference type="NCBI Taxonomy" id="168575"/>
    <lineage>
        <taxon>Eukaryota</taxon>
        <taxon>Viridiplantae</taxon>
        <taxon>Streptophyta</taxon>
        <taxon>Embryophyta</taxon>
        <taxon>Tracheophyta</taxon>
        <taxon>Spermatophyta</taxon>
        <taxon>Magnoliopsida</taxon>
        <taxon>eudicotyledons</taxon>
        <taxon>Gunneridae</taxon>
        <taxon>Pentapetalae</taxon>
        <taxon>rosids</taxon>
        <taxon>malvids</taxon>
        <taxon>Sapindales</taxon>
        <taxon>Sapindaceae</taxon>
        <taxon>Hippocastanoideae</taxon>
        <taxon>Acereae</taxon>
        <taxon>Dipteronia</taxon>
    </lineage>
</organism>
<sequence>MKVFGFWVLFLMLPALMFFSFYKSNTSSSIPDMDFEHSGALTIMATSRKLKEIGYINPSTNKKGGVGKVNLEDYHPIDPAPSSKASIKPGPIQHGSPLNPYIPKPSPPPKPSHSPPPTPPPEYS</sequence>
<dbReference type="PANTHER" id="PTHR37249:SF3">
    <property type="entry name" value="OS03G0206201 PROTEIN"/>
    <property type="match status" value="1"/>
</dbReference>
<dbReference type="Proteomes" id="UP001280121">
    <property type="component" value="Unassembled WGS sequence"/>
</dbReference>
<evidence type="ECO:0000313" key="4">
    <source>
        <dbReference type="Proteomes" id="UP001280121"/>
    </source>
</evidence>
<dbReference type="PANTHER" id="PTHR37249">
    <property type="entry name" value="OS03G0206201 PROTEIN"/>
    <property type="match status" value="1"/>
</dbReference>
<feature type="region of interest" description="Disordered" evidence="1">
    <location>
        <begin position="56"/>
        <end position="124"/>
    </location>
</feature>
<name>A0AAD9XIG1_9ROSI</name>
<feature type="chain" id="PRO_5042192414" evidence="2">
    <location>
        <begin position="28"/>
        <end position="124"/>
    </location>
</feature>
<dbReference type="AlphaFoldDB" id="A0AAD9XIG1"/>
<evidence type="ECO:0000313" key="3">
    <source>
        <dbReference type="EMBL" id="KAK2660151.1"/>
    </source>
</evidence>
<evidence type="ECO:0000256" key="1">
    <source>
        <dbReference type="SAM" id="MobiDB-lite"/>
    </source>
</evidence>